<evidence type="ECO:0000256" key="2">
    <source>
        <dbReference type="SAM" id="Phobius"/>
    </source>
</evidence>
<evidence type="ECO:0000313" key="3">
    <source>
        <dbReference type="EMBL" id="EYE90660.1"/>
    </source>
</evidence>
<evidence type="ECO:0000256" key="1">
    <source>
        <dbReference type="SAM" id="MobiDB-lite"/>
    </source>
</evidence>
<dbReference type="HOGENOM" id="CLU_2482979_0_0_1"/>
<dbReference type="AlphaFoldDB" id="A0A017S3B0"/>
<dbReference type="EMBL" id="KK088455">
    <property type="protein sequence ID" value="EYE90660.1"/>
    <property type="molecule type" value="Genomic_DNA"/>
</dbReference>
<feature type="transmembrane region" description="Helical" evidence="2">
    <location>
        <begin position="65"/>
        <end position="84"/>
    </location>
</feature>
<accession>A0A017S3B0</accession>
<protein>
    <submittedName>
        <fullName evidence="3">Uncharacterized protein</fullName>
    </submittedName>
</protein>
<dbReference type="Proteomes" id="UP000019804">
    <property type="component" value="Unassembled WGS sequence"/>
</dbReference>
<name>A0A017S3B0_ASPRC</name>
<keyword evidence="2" id="KW-0472">Membrane</keyword>
<dbReference type="GeneID" id="63693331"/>
<proteinExistence type="predicted"/>
<keyword evidence="4" id="KW-1185">Reference proteome</keyword>
<evidence type="ECO:0000313" key="4">
    <source>
        <dbReference type="Proteomes" id="UP000019804"/>
    </source>
</evidence>
<gene>
    <name evidence="3" type="ORF">EURHEDRAFT_285675</name>
</gene>
<keyword evidence="2" id="KW-0812">Transmembrane</keyword>
<organism evidence="3 4">
    <name type="scientific">Aspergillus ruber (strain CBS 135680)</name>
    <dbReference type="NCBI Taxonomy" id="1388766"/>
    <lineage>
        <taxon>Eukaryota</taxon>
        <taxon>Fungi</taxon>
        <taxon>Dikarya</taxon>
        <taxon>Ascomycota</taxon>
        <taxon>Pezizomycotina</taxon>
        <taxon>Eurotiomycetes</taxon>
        <taxon>Eurotiomycetidae</taxon>
        <taxon>Eurotiales</taxon>
        <taxon>Aspergillaceae</taxon>
        <taxon>Aspergillus</taxon>
        <taxon>Aspergillus subgen. Aspergillus</taxon>
    </lineage>
</organism>
<keyword evidence="2" id="KW-1133">Transmembrane helix</keyword>
<dbReference type="RefSeq" id="XP_040634350.1">
    <property type="nucleotide sequence ID" value="XM_040778207.1"/>
</dbReference>
<feature type="region of interest" description="Disordered" evidence="1">
    <location>
        <begin position="1"/>
        <end position="23"/>
    </location>
</feature>
<reference evidence="4" key="1">
    <citation type="journal article" date="2014" name="Nat. Commun.">
        <title>Genomic adaptations of the halophilic Dead Sea filamentous fungus Eurotium rubrum.</title>
        <authorList>
            <person name="Kis-Papo T."/>
            <person name="Weig A.R."/>
            <person name="Riley R."/>
            <person name="Persoh D."/>
            <person name="Salamov A."/>
            <person name="Sun H."/>
            <person name="Lipzen A."/>
            <person name="Wasser S.P."/>
            <person name="Rambold G."/>
            <person name="Grigoriev I.V."/>
            <person name="Nevo E."/>
        </authorList>
    </citation>
    <scope>NUCLEOTIDE SEQUENCE [LARGE SCALE GENOMIC DNA]</scope>
    <source>
        <strain evidence="4">CBS 135680</strain>
    </source>
</reference>
<sequence>MREERGESDSDTSVTEQLDKTQLDDVIHVDSNQNSKGGLGNCTPGYSDLDIFKKCQIERCCCQNLTMIVYFLVSWWIGLICLHWDSS</sequence>